<feature type="domain" description="GGDEF" evidence="2">
    <location>
        <begin position="219"/>
        <end position="354"/>
    </location>
</feature>
<accession>A0A1M5MHY8</accession>
<dbReference type="PROSITE" id="PS50887">
    <property type="entry name" value="GGDEF"/>
    <property type="match status" value="1"/>
</dbReference>
<gene>
    <name evidence="5" type="ORF">SAMN04488530_10728</name>
</gene>
<feature type="transmembrane region" description="Helical" evidence="1">
    <location>
        <begin position="12"/>
        <end position="32"/>
    </location>
</feature>
<dbReference type="SMART" id="SM00471">
    <property type="entry name" value="HDc"/>
    <property type="match status" value="1"/>
</dbReference>
<dbReference type="CDD" id="cd00077">
    <property type="entry name" value="HDc"/>
    <property type="match status" value="1"/>
</dbReference>
<feature type="transmembrane region" description="Helical" evidence="1">
    <location>
        <begin position="78"/>
        <end position="97"/>
    </location>
</feature>
<dbReference type="SUPFAM" id="SSF55073">
    <property type="entry name" value="Nucleotide cyclase"/>
    <property type="match status" value="1"/>
</dbReference>
<proteinExistence type="predicted"/>
<protein>
    <submittedName>
        <fullName evidence="5">Diguanylate cyclase (GGDEF) domain-containing protein</fullName>
    </submittedName>
</protein>
<dbReference type="PROSITE" id="PS51832">
    <property type="entry name" value="HD_GYP"/>
    <property type="match status" value="1"/>
</dbReference>
<dbReference type="SUPFAM" id="SSF109604">
    <property type="entry name" value="HD-domain/PDEase-like"/>
    <property type="match status" value="1"/>
</dbReference>
<dbReference type="RefSeq" id="WP_073124774.1">
    <property type="nucleotide sequence ID" value="NZ_BAABCH010000024.1"/>
</dbReference>
<dbReference type="EMBL" id="FQWX01000007">
    <property type="protein sequence ID" value="SHG76905.1"/>
    <property type="molecule type" value="Genomic_DNA"/>
</dbReference>
<dbReference type="PANTHER" id="PTHR43155">
    <property type="entry name" value="CYCLIC DI-GMP PHOSPHODIESTERASE PA4108-RELATED"/>
    <property type="match status" value="1"/>
</dbReference>
<dbReference type="InterPro" id="IPR043128">
    <property type="entry name" value="Rev_trsase/Diguanyl_cyclase"/>
</dbReference>
<dbReference type="InterPro" id="IPR037522">
    <property type="entry name" value="HD_GYP_dom"/>
</dbReference>
<dbReference type="CDD" id="cd01949">
    <property type="entry name" value="GGDEF"/>
    <property type="match status" value="1"/>
</dbReference>
<evidence type="ECO:0000313" key="6">
    <source>
        <dbReference type="Proteomes" id="UP000243255"/>
    </source>
</evidence>
<keyword evidence="1" id="KW-0472">Membrane</keyword>
<dbReference type="Pfam" id="PF00990">
    <property type="entry name" value="GGDEF"/>
    <property type="match status" value="1"/>
</dbReference>
<dbReference type="InterPro" id="IPR003607">
    <property type="entry name" value="HD/PDEase_dom"/>
</dbReference>
<dbReference type="STRING" id="1121321.SAMN04488530_10728"/>
<evidence type="ECO:0000259" key="4">
    <source>
        <dbReference type="PROSITE" id="PS51832"/>
    </source>
</evidence>
<dbReference type="SMART" id="SM00267">
    <property type="entry name" value="GGDEF"/>
    <property type="match status" value="1"/>
</dbReference>
<dbReference type="FunFam" id="3.30.70.270:FF:000001">
    <property type="entry name" value="Diguanylate cyclase domain protein"/>
    <property type="match status" value="1"/>
</dbReference>
<organism evidence="5 6">
    <name type="scientific">Asaccharospora irregularis DSM 2635</name>
    <dbReference type="NCBI Taxonomy" id="1121321"/>
    <lineage>
        <taxon>Bacteria</taxon>
        <taxon>Bacillati</taxon>
        <taxon>Bacillota</taxon>
        <taxon>Clostridia</taxon>
        <taxon>Peptostreptococcales</taxon>
        <taxon>Peptostreptococcaceae</taxon>
        <taxon>Asaccharospora</taxon>
    </lineage>
</organism>
<feature type="domain" description="HD" evidence="3">
    <location>
        <begin position="387"/>
        <end position="509"/>
    </location>
</feature>
<dbReference type="Gene3D" id="1.10.3210.10">
    <property type="entry name" value="Hypothetical protein af1432"/>
    <property type="match status" value="1"/>
</dbReference>
<evidence type="ECO:0000256" key="1">
    <source>
        <dbReference type="SAM" id="Phobius"/>
    </source>
</evidence>
<keyword evidence="1" id="KW-0812">Transmembrane</keyword>
<feature type="transmembrane region" description="Helical" evidence="1">
    <location>
        <begin position="158"/>
        <end position="177"/>
    </location>
</feature>
<dbReference type="Proteomes" id="UP000243255">
    <property type="component" value="Unassembled WGS sequence"/>
</dbReference>
<keyword evidence="1" id="KW-1133">Transmembrane helix</keyword>
<evidence type="ECO:0000259" key="3">
    <source>
        <dbReference type="PROSITE" id="PS51831"/>
    </source>
</evidence>
<reference evidence="6" key="1">
    <citation type="submission" date="2016-11" db="EMBL/GenBank/DDBJ databases">
        <authorList>
            <person name="Varghese N."/>
            <person name="Submissions S."/>
        </authorList>
    </citation>
    <scope>NUCLEOTIDE SEQUENCE [LARGE SCALE GENOMIC DNA]</scope>
    <source>
        <strain evidence="6">DSM 2635</strain>
    </source>
</reference>
<dbReference type="InterPro" id="IPR006674">
    <property type="entry name" value="HD_domain"/>
</dbReference>
<dbReference type="Pfam" id="PF13487">
    <property type="entry name" value="HD_5"/>
    <property type="match status" value="1"/>
</dbReference>
<evidence type="ECO:0000259" key="2">
    <source>
        <dbReference type="PROSITE" id="PS50887"/>
    </source>
</evidence>
<dbReference type="OrthoDB" id="9804747at2"/>
<dbReference type="PROSITE" id="PS51831">
    <property type="entry name" value="HD"/>
    <property type="match status" value="1"/>
</dbReference>
<feature type="transmembrane region" description="Helical" evidence="1">
    <location>
        <begin position="44"/>
        <end position="66"/>
    </location>
</feature>
<keyword evidence="6" id="KW-1185">Reference proteome</keyword>
<dbReference type="Gene3D" id="3.30.70.270">
    <property type="match status" value="1"/>
</dbReference>
<sequence length="555" mass="64448">MKKYEKKRNQKIFEVLLILKSIYLLMALVALTSTVDINKIDNPITVAVSAIGVLLFMITYFMLVVYYHKHFVDRCNRIAKVIEIIILLFIFTTIVMFTGGNESPYKFICIFIVLISTIQFGEKHSIITALILSLELILIDFMMSPNKETLSIYFERDLVLIASLLVTAFILSMYVNIEVEYSKDLKRLANVDELTGLFNHRYLQQQLTKVIKDSEEKKENASLLFMDIDYFKNYNDINGHQHGDWVLKKIGIILKESVRENDIVARYGGEEFVAILPNTDKNTAIEIGEKIRKTIEDTYFYAQENQPDENMTISVGVSCYPENGKSKHELINAADDALYRAKFFNKNRVEAYYSVLDEVDDSLYINEKIKKSLKAFISMINKKDKYTYGHTERVVIYSKWFAEFLGLSEEEKIDIKLAAYLHDIGKVELPEELLNKRTKLTDDEFSKIKEHPVVSAELIESMKPFERLTPVVKYHHERYDGRGYPDKLEGEKIPYLSRIITIADSFDAMTSHRPYNFRKSRDEAIEELRNNAGTQFDPALVEKFISMLEKYSDKI</sequence>
<dbReference type="AlphaFoldDB" id="A0A1M5MHY8"/>
<feature type="domain" description="HD-GYP" evidence="4">
    <location>
        <begin position="365"/>
        <end position="555"/>
    </location>
</feature>
<evidence type="ECO:0000313" key="5">
    <source>
        <dbReference type="EMBL" id="SHG76905.1"/>
    </source>
</evidence>
<dbReference type="InterPro" id="IPR000160">
    <property type="entry name" value="GGDEF_dom"/>
</dbReference>
<dbReference type="PANTHER" id="PTHR43155:SF2">
    <property type="entry name" value="CYCLIC DI-GMP PHOSPHODIESTERASE PA4108"/>
    <property type="match status" value="1"/>
</dbReference>
<dbReference type="NCBIfam" id="TIGR00254">
    <property type="entry name" value="GGDEF"/>
    <property type="match status" value="1"/>
</dbReference>
<name>A0A1M5MHY8_9FIRM</name>
<feature type="transmembrane region" description="Helical" evidence="1">
    <location>
        <begin position="127"/>
        <end position="146"/>
    </location>
</feature>
<dbReference type="InterPro" id="IPR029787">
    <property type="entry name" value="Nucleotide_cyclase"/>
</dbReference>